<proteinExistence type="predicted"/>
<feature type="transmembrane region" description="Helical" evidence="1">
    <location>
        <begin position="60"/>
        <end position="82"/>
    </location>
</feature>
<evidence type="ECO:0000256" key="1">
    <source>
        <dbReference type="SAM" id="Phobius"/>
    </source>
</evidence>
<organism evidence="2 3">
    <name type="scientific">Terracoccus luteus</name>
    <dbReference type="NCBI Taxonomy" id="53356"/>
    <lineage>
        <taxon>Bacteria</taxon>
        <taxon>Bacillati</taxon>
        <taxon>Actinomycetota</taxon>
        <taxon>Actinomycetes</taxon>
        <taxon>Micrococcales</taxon>
        <taxon>Intrasporangiaceae</taxon>
        <taxon>Terracoccus</taxon>
    </lineage>
</organism>
<feature type="transmembrane region" description="Helical" evidence="1">
    <location>
        <begin position="20"/>
        <end position="40"/>
    </location>
</feature>
<feature type="transmembrane region" description="Helical" evidence="1">
    <location>
        <begin position="195"/>
        <end position="216"/>
    </location>
</feature>
<sequence length="230" mass="25514">MAGTRRYSARVETTRTGRLWHTVTLVVAALGLVLQIVAIVTRTDLLDHSAVTASMPEQVRRYFCYFTIQSNLLVAVSMALILRGRTDTRLFRVVRLASLIGITVTGVVAFVALAPSSNYTALNLLCDRLLHIAVPLLTVVGWAVFGPRGKIHRDDLLPALAWPVLWLVATLALGPVVDWYPYPFLRVNEIGWGQTLLNCLVIAVLFFALAAAARWVDLRLTRRRPASVTR</sequence>
<dbReference type="NCBIfam" id="NF038065">
    <property type="entry name" value="Pr6Pr"/>
    <property type="match status" value="1"/>
</dbReference>
<evidence type="ECO:0000313" key="2">
    <source>
        <dbReference type="EMBL" id="RKT76826.1"/>
    </source>
</evidence>
<evidence type="ECO:0000313" key="3">
    <source>
        <dbReference type="Proteomes" id="UP000278440"/>
    </source>
</evidence>
<dbReference type="Proteomes" id="UP000278440">
    <property type="component" value="Unassembled WGS sequence"/>
</dbReference>
<feature type="transmembrane region" description="Helical" evidence="1">
    <location>
        <begin position="94"/>
        <end position="116"/>
    </location>
</feature>
<dbReference type="InterPro" id="IPR049713">
    <property type="entry name" value="Pr6Pr-like"/>
</dbReference>
<evidence type="ECO:0008006" key="4">
    <source>
        <dbReference type="Google" id="ProtNLM"/>
    </source>
</evidence>
<keyword evidence="1" id="KW-0472">Membrane</keyword>
<protein>
    <recommendedName>
        <fullName evidence="4">FAR-17a/AIG1-like protein</fullName>
    </recommendedName>
</protein>
<feature type="transmembrane region" description="Helical" evidence="1">
    <location>
        <begin position="157"/>
        <end position="175"/>
    </location>
</feature>
<dbReference type="EMBL" id="RBXT01000001">
    <property type="protein sequence ID" value="RKT76826.1"/>
    <property type="molecule type" value="Genomic_DNA"/>
</dbReference>
<gene>
    <name evidence="2" type="ORF">DFJ68_0226</name>
</gene>
<name>A0A495XVK3_9MICO</name>
<keyword evidence="1" id="KW-0812">Transmembrane</keyword>
<comment type="caution">
    <text evidence="2">The sequence shown here is derived from an EMBL/GenBank/DDBJ whole genome shotgun (WGS) entry which is preliminary data.</text>
</comment>
<reference evidence="2 3" key="1">
    <citation type="submission" date="2018-10" db="EMBL/GenBank/DDBJ databases">
        <title>Sequencing the genomes of 1000 actinobacteria strains.</title>
        <authorList>
            <person name="Klenk H.-P."/>
        </authorList>
    </citation>
    <scope>NUCLEOTIDE SEQUENCE [LARGE SCALE GENOMIC DNA]</scope>
    <source>
        <strain evidence="2 3">DSM 44267</strain>
    </source>
</reference>
<keyword evidence="3" id="KW-1185">Reference proteome</keyword>
<feature type="transmembrane region" description="Helical" evidence="1">
    <location>
        <begin position="128"/>
        <end position="145"/>
    </location>
</feature>
<keyword evidence="1" id="KW-1133">Transmembrane helix</keyword>
<accession>A0A495XVK3</accession>
<dbReference type="AlphaFoldDB" id="A0A495XVK3"/>